<proteinExistence type="predicted"/>
<accession>A0ABP1FZ05</accession>
<dbReference type="PANTHER" id="PTHR45725:SF1">
    <property type="entry name" value="DISHEVELLED ASSOCIATED ACTIVATOR OF MORPHOGENESIS, ISOFORM D"/>
    <property type="match status" value="1"/>
</dbReference>
<keyword evidence="3" id="KW-1185">Reference proteome</keyword>
<dbReference type="PANTHER" id="PTHR45725">
    <property type="entry name" value="FORMIN HOMOLOGY 2 FAMILY MEMBER"/>
    <property type="match status" value="1"/>
</dbReference>
<sequence>MQVNAASTADNLLVTCPVHTTTSVQSLSIKSMQPISEHQASSTSFVAWLYPQAPKGTMRCNPKTTVAFTRGVPLSIPGSSGTSVVYGGGSLNVTSGGQTSSLPMPSGTKAEACKTGTLYVINIVSAQGSVLSEVAFNSETGCLGANTVQVASLQGGLSADTTADASYAAQAGIPLPAGYTPPPSSSATPALNPNPCLGEDPGYSTGLSTAFYGQSMGKGQFDMTDPTFERCDCPNHKTVNASWPGYPALPVGSFVDAYGVRMVGQFLVTRPEDGVLGETPQIFPAASDYHLVCLQHDDSAEMIIDGNSYYSSESDTTLPAGFKQYCVPIPLAPGWHGVELRYSKSPLDQTSVFKFFVIDAAQVETVFNSGVPSNQILWKGQGSCCTGSSGAPGCMAPLDCCKFRNTGCSAIPPVLAPAPTPLVSEAPAALPPLVVDAPAPAPVVVSAPPPPRPTATPTPTPTPHPTAVKDVFLTKKGSPPPPPPHVVPAPVPTPVLAPAPTPVQAPVPAPVLAPVPAPVLAPAPTPVQAPAPMPVEVPAPTPVLAPAPAPVLAAAPAPILVPAPAPAPGCTPLCELYSVDMAFCGGEGLVTSKHTATFIMVCQKSVAVCGDCFEVAGPANSSVALYDYRANSTSTFQLQLEWDPAYLGPLSVDVLPPVRASSSCSLLQQAAAATGCPAILPVQFSVKENVQVQAVAYKVLTTS</sequence>
<reference evidence="2 3" key="1">
    <citation type="submission" date="2024-06" db="EMBL/GenBank/DDBJ databases">
        <authorList>
            <person name="Kraege A."/>
            <person name="Thomma B."/>
        </authorList>
    </citation>
    <scope>NUCLEOTIDE SEQUENCE [LARGE SCALE GENOMIC DNA]</scope>
</reference>
<organism evidence="2 3">
    <name type="scientific">Coccomyxa viridis</name>
    <dbReference type="NCBI Taxonomy" id="1274662"/>
    <lineage>
        <taxon>Eukaryota</taxon>
        <taxon>Viridiplantae</taxon>
        <taxon>Chlorophyta</taxon>
        <taxon>core chlorophytes</taxon>
        <taxon>Trebouxiophyceae</taxon>
        <taxon>Trebouxiophyceae incertae sedis</taxon>
        <taxon>Coccomyxaceae</taxon>
        <taxon>Coccomyxa</taxon>
    </lineage>
</organism>
<gene>
    <name evidence="2" type="primary">g6301</name>
    <name evidence="2" type="ORF">VP750_LOCUS5399</name>
</gene>
<evidence type="ECO:0000313" key="3">
    <source>
        <dbReference type="Proteomes" id="UP001497392"/>
    </source>
</evidence>
<dbReference type="Proteomes" id="UP001497392">
    <property type="component" value="Unassembled WGS sequence"/>
</dbReference>
<dbReference type="InterPro" id="IPR051425">
    <property type="entry name" value="Formin_Homology"/>
</dbReference>
<feature type="region of interest" description="Disordered" evidence="1">
    <location>
        <begin position="445"/>
        <end position="467"/>
    </location>
</feature>
<dbReference type="PRINTS" id="PR01217">
    <property type="entry name" value="PRICHEXTENSN"/>
</dbReference>
<evidence type="ECO:0000313" key="2">
    <source>
        <dbReference type="EMBL" id="CAL5223740.1"/>
    </source>
</evidence>
<name>A0ABP1FZ05_9CHLO</name>
<feature type="compositionally biased region" description="Pro residues" evidence="1">
    <location>
        <begin position="447"/>
        <end position="464"/>
    </location>
</feature>
<protein>
    <submittedName>
        <fullName evidence="2">G6301 protein</fullName>
    </submittedName>
</protein>
<comment type="caution">
    <text evidence="2">The sequence shown here is derived from an EMBL/GenBank/DDBJ whole genome shotgun (WGS) entry which is preliminary data.</text>
</comment>
<dbReference type="EMBL" id="CAXHTA020000009">
    <property type="protein sequence ID" value="CAL5223740.1"/>
    <property type="molecule type" value="Genomic_DNA"/>
</dbReference>
<evidence type="ECO:0000256" key="1">
    <source>
        <dbReference type="SAM" id="MobiDB-lite"/>
    </source>
</evidence>